<keyword evidence="3" id="KW-1185">Reference proteome</keyword>
<proteinExistence type="predicted"/>
<dbReference type="EMBL" id="QGHC01000008">
    <property type="protein sequence ID" value="PWK85909.1"/>
    <property type="molecule type" value="Genomic_DNA"/>
</dbReference>
<feature type="transmembrane region" description="Helical" evidence="1">
    <location>
        <begin position="36"/>
        <end position="54"/>
    </location>
</feature>
<evidence type="ECO:0000256" key="1">
    <source>
        <dbReference type="SAM" id="Phobius"/>
    </source>
</evidence>
<gene>
    <name evidence="2" type="ORF">C7456_108205</name>
</gene>
<keyword evidence="1" id="KW-0812">Transmembrane</keyword>
<organism evidence="2 3">
    <name type="scientific">Fulvimonas soli</name>
    <dbReference type="NCBI Taxonomy" id="155197"/>
    <lineage>
        <taxon>Bacteria</taxon>
        <taxon>Pseudomonadati</taxon>
        <taxon>Pseudomonadota</taxon>
        <taxon>Gammaproteobacteria</taxon>
        <taxon>Lysobacterales</taxon>
        <taxon>Rhodanobacteraceae</taxon>
        <taxon>Fulvimonas</taxon>
    </lineage>
</organism>
<dbReference type="AlphaFoldDB" id="A0A316HZS0"/>
<dbReference type="RefSeq" id="WP_109724027.1">
    <property type="nucleotide sequence ID" value="NZ_QGHC01000008.1"/>
</dbReference>
<feature type="transmembrane region" description="Helical" evidence="1">
    <location>
        <begin position="116"/>
        <end position="135"/>
    </location>
</feature>
<evidence type="ECO:0000313" key="3">
    <source>
        <dbReference type="Proteomes" id="UP000245812"/>
    </source>
</evidence>
<feature type="transmembrane region" description="Helical" evidence="1">
    <location>
        <begin position="66"/>
        <end position="86"/>
    </location>
</feature>
<keyword evidence="1" id="KW-1133">Transmembrane helix</keyword>
<protein>
    <submittedName>
        <fullName evidence="2">Uncharacterized protein</fullName>
    </submittedName>
</protein>
<keyword evidence="1" id="KW-0472">Membrane</keyword>
<dbReference type="Proteomes" id="UP000245812">
    <property type="component" value="Unassembled WGS sequence"/>
</dbReference>
<evidence type="ECO:0000313" key="2">
    <source>
        <dbReference type="EMBL" id="PWK85909.1"/>
    </source>
</evidence>
<feature type="transmembrane region" description="Helical" evidence="1">
    <location>
        <begin position="12"/>
        <end position="30"/>
    </location>
</feature>
<sequence length="150" mass="16532">MSAPAPQRLAPWRVGLWIVLLLAAFGAVQYLRYGAWLYLGGAFAVIVLCAGGVLRQAWARQPLRLALLLVALWALASGGLMLAQWGQFDQARARALAQPQLAAPLLAMLEQIRRTWLLGLAFKALLLPLALWLAWRLGRPAVAAQFRARR</sequence>
<reference evidence="2 3" key="1">
    <citation type="submission" date="2018-05" db="EMBL/GenBank/DDBJ databases">
        <title>Genomic Encyclopedia of Type Strains, Phase IV (KMG-IV): sequencing the most valuable type-strain genomes for metagenomic binning, comparative biology and taxonomic classification.</title>
        <authorList>
            <person name="Goeker M."/>
        </authorList>
    </citation>
    <scope>NUCLEOTIDE SEQUENCE [LARGE SCALE GENOMIC DNA]</scope>
    <source>
        <strain evidence="2 3">DSM 14263</strain>
    </source>
</reference>
<comment type="caution">
    <text evidence="2">The sequence shown here is derived from an EMBL/GenBank/DDBJ whole genome shotgun (WGS) entry which is preliminary data.</text>
</comment>
<accession>A0A316HZS0</accession>
<name>A0A316HZS0_9GAMM</name>